<keyword evidence="3" id="KW-0694">RNA-binding</keyword>
<dbReference type="AlphaFoldDB" id="A0A507FEF1"/>
<feature type="region of interest" description="Disordered" evidence="4">
    <location>
        <begin position="1"/>
        <end position="62"/>
    </location>
</feature>
<dbReference type="GO" id="GO:0017069">
    <property type="term" value="F:snRNA binding"/>
    <property type="evidence" value="ECO:0007669"/>
    <property type="project" value="TreeGrafter"/>
</dbReference>
<dbReference type="InterPro" id="IPR035979">
    <property type="entry name" value="RBD_domain_sf"/>
</dbReference>
<dbReference type="Gene3D" id="3.30.70.330">
    <property type="match status" value="3"/>
</dbReference>
<comment type="subcellular location">
    <subcellularLocation>
        <location evidence="1">Nucleus</location>
    </subcellularLocation>
</comment>
<dbReference type="Pfam" id="PF00076">
    <property type="entry name" value="RRM_1"/>
    <property type="match status" value="3"/>
</dbReference>
<dbReference type="GO" id="GO:0003729">
    <property type="term" value="F:mRNA binding"/>
    <property type="evidence" value="ECO:0007669"/>
    <property type="project" value="TreeGrafter"/>
</dbReference>
<name>A0A507FEF1_9FUNG</name>
<evidence type="ECO:0000313" key="6">
    <source>
        <dbReference type="EMBL" id="TPX74729.1"/>
    </source>
</evidence>
<dbReference type="GO" id="GO:0000398">
    <property type="term" value="P:mRNA splicing, via spliceosome"/>
    <property type="evidence" value="ECO:0007669"/>
    <property type="project" value="TreeGrafter"/>
</dbReference>
<proteinExistence type="predicted"/>
<organism evidence="6 7">
    <name type="scientific">Chytriomyces confervae</name>
    <dbReference type="NCBI Taxonomy" id="246404"/>
    <lineage>
        <taxon>Eukaryota</taxon>
        <taxon>Fungi</taxon>
        <taxon>Fungi incertae sedis</taxon>
        <taxon>Chytridiomycota</taxon>
        <taxon>Chytridiomycota incertae sedis</taxon>
        <taxon>Chytridiomycetes</taxon>
        <taxon>Chytridiales</taxon>
        <taxon>Chytriomycetaceae</taxon>
        <taxon>Chytriomyces</taxon>
    </lineage>
</organism>
<dbReference type="EMBL" id="QEAP01000111">
    <property type="protein sequence ID" value="TPX74729.1"/>
    <property type="molecule type" value="Genomic_DNA"/>
</dbReference>
<sequence>MSDKEASQPKPGPAGAPGGNGRGLKGKPLPCNLKGKGKAKAKQDCQSSNGTTSKTNIDENQSLMGVDATVNSAVTADVSNAPSQPNSASDKPRNSANVVSNSSDPSKNLPEACLFVASLSSSLSDAELLAGVEEHFLQWGSLTNVKVLKDWLARPYAFVQFENQRDAQVALARAHNTLIHGRYIRVEQAKVNRTLFIAKVKGIPVEELKARLEAFGPVEDINLLHNHHTNRSKGCGFVKFRLRDDAIKAFLGVRQQYPWVVEWATNFDQSKPELDLCTIFVGQLNQKFITPEMLRERFEKYGEIHSLQLVNKLHEEGPSSRPAFAFITYVEESGAESAIEFENAQMWMERTIRVQYREIGEQKGIARAANRKSSDRMQQQPGFHQNQAPLLRDSRAQVSAGPYQPNQSQIGFIPPPYSYGGPTPPNPMHSNPNPAAMSYTSSSQQTQSESFSFPYSFLQDGVMHGNNQQYFHPAMYQQYQQQYYHPQNQQQFIPPQVYNANYNQSAYAHTVKSQSTICTTSLVANSAVQPIDSAGKLIAPPEIVQRVPAQFVPQSVPSSNPPSRQMSLASYRPETPPSEETTRRSSLENVDWSAVQKPFSYGSRRFWARKRTSYESSTEFVGDWGFVPRDPGGIRNYKSGEYDVGEEMEVRSAVL</sequence>
<evidence type="ECO:0000256" key="4">
    <source>
        <dbReference type="SAM" id="MobiDB-lite"/>
    </source>
</evidence>
<feature type="region of interest" description="Disordered" evidence="4">
    <location>
        <begin position="365"/>
        <end position="444"/>
    </location>
</feature>
<reference evidence="6 7" key="1">
    <citation type="journal article" date="2019" name="Sci. Rep.">
        <title>Comparative genomics of chytrid fungi reveal insights into the obligate biotrophic and pathogenic lifestyle of Synchytrium endobioticum.</title>
        <authorList>
            <person name="van de Vossenberg B.T.L.H."/>
            <person name="Warris S."/>
            <person name="Nguyen H.D.T."/>
            <person name="van Gent-Pelzer M.P.E."/>
            <person name="Joly D.L."/>
            <person name="van de Geest H.C."/>
            <person name="Bonants P.J.M."/>
            <person name="Smith D.S."/>
            <person name="Levesque C.A."/>
            <person name="van der Lee T.A.J."/>
        </authorList>
    </citation>
    <scope>NUCLEOTIDE SEQUENCE [LARGE SCALE GENOMIC DNA]</scope>
    <source>
        <strain evidence="6 7">CBS 675.73</strain>
    </source>
</reference>
<evidence type="ECO:0000256" key="3">
    <source>
        <dbReference type="PROSITE-ProRule" id="PRU00176"/>
    </source>
</evidence>
<feature type="region of interest" description="Disordered" evidence="4">
    <location>
        <begin position="78"/>
        <end position="106"/>
    </location>
</feature>
<evidence type="ECO:0000256" key="2">
    <source>
        <dbReference type="ARBA" id="ARBA00023242"/>
    </source>
</evidence>
<dbReference type="Proteomes" id="UP000320333">
    <property type="component" value="Unassembled WGS sequence"/>
</dbReference>
<accession>A0A507FEF1</accession>
<dbReference type="InterPro" id="IPR000504">
    <property type="entry name" value="RRM_dom"/>
</dbReference>
<keyword evidence="2" id="KW-0539">Nucleus</keyword>
<dbReference type="SMART" id="SM00360">
    <property type="entry name" value="RRM"/>
    <property type="match status" value="3"/>
</dbReference>
<dbReference type="GO" id="GO:0071011">
    <property type="term" value="C:precatalytic spliceosome"/>
    <property type="evidence" value="ECO:0007669"/>
    <property type="project" value="TreeGrafter"/>
</dbReference>
<dbReference type="STRING" id="246404.A0A507FEF1"/>
<gene>
    <name evidence="6" type="ORF">CcCBS67573_g03997</name>
</gene>
<evidence type="ECO:0000313" key="7">
    <source>
        <dbReference type="Proteomes" id="UP000320333"/>
    </source>
</evidence>
<feature type="domain" description="RRM" evidence="5">
    <location>
        <begin position="277"/>
        <end position="359"/>
    </location>
</feature>
<feature type="compositionally biased region" description="Low complexity" evidence="4">
    <location>
        <begin position="553"/>
        <end position="563"/>
    </location>
</feature>
<feature type="domain" description="RRM" evidence="5">
    <location>
        <begin position="112"/>
        <end position="191"/>
    </location>
</feature>
<dbReference type="PROSITE" id="PS50102">
    <property type="entry name" value="RRM"/>
    <property type="match status" value="3"/>
</dbReference>
<evidence type="ECO:0000256" key="1">
    <source>
        <dbReference type="ARBA" id="ARBA00004123"/>
    </source>
</evidence>
<dbReference type="SUPFAM" id="SSF54928">
    <property type="entry name" value="RNA-binding domain, RBD"/>
    <property type="match status" value="2"/>
</dbReference>
<keyword evidence="7" id="KW-1185">Reference proteome</keyword>
<dbReference type="PANTHER" id="PTHR13952">
    <property type="entry name" value="U1 SMALL NUCLEAR RIBONUCLEOPROTEIN 70 KD"/>
    <property type="match status" value="1"/>
</dbReference>
<protein>
    <recommendedName>
        <fullName evidence="5">RRM domain-containing protein</fullName>
    </recommendedName>
</protein>
<feature type="domain" description="RRM" evidence="5">
    <location>
        <begin position="193"/>
        <end position="266"/>
    </location>
</feature>
<dbReference type="InterPro" id="IPR012677">
    <property type="entry name" value="Nucleotide-bd_a/b_plait_sf"/>
</dbReference>
<dbReference type="OrthoDB" id="410044at2759"/>
<feature type="compositionally biased region" description="Polar residues" evidence="4">
    <location>
        <begin position="44"/>
        <end position="62"/>
    </location>
</feature>
<evidence type="ECO:0000259" key="5">
    <source>
        <dbReference type="PROSITE" id="PS50102"/>
    </source>
</evidence>
<dbReference type="PANTHER" id="PTHR13952:SF6">
    <property type="entry name" value="U11_U12 SMALL NUCLEAR RIBONUCLEOPROTEIN 35 KDA PROTEIN"/>
    <property type="match status" value="1"/>
</dbReference>
<feature type="compositionally biased region" description="Pro residues" evidence="4">
    <location>
        <begin position="413"/>
        <end position="427"/>
    </location>
</feature>
<feature type="region of interest" description="Disordered" evidence="4">
    <location>
        <begin position="553"/>
        <end position="587"/>
    </location>
</feature>
<feature type="compositionally biased region" description="Polar residues" evidence="4">
    <location>
        <begin position="376"/>
        <end position="388"/>
    </location>
</feature>
<dbReference type="InterPro" id="IPR051183">
    <property type="entry name" value="U1_U11-U12_snRNP_70-35kDa"/>
</dbReference>
<comment type="caution">
    <text evidence="6">The sequence shown here is derived from an EMBL/GenBank/DDBJ whole genome shotgun (WGS) entry which is preliminary data.</text>
</comment>